<protein>
    <submittedName>
        <fullName evidence="1">Uncharacterized protein</fullName>
    </submittedName>
</protein>
<dbReference type="EMBL" id="OW240914">
    <property type="protein sequence ID" value="CAH2272615.1"/>
    <property type="molecule type" value="Genomic_DNA"/>
</dbReference>
<proteinExistence type="predicted"/>
<reference evidence="1" key="1">
    <citation type="submission" date="2022-03" db="EMBL/GenBank/DDBJ databases">
        <authorList>
            <person name="Alioto T."/>
            <person name="Alioto T."/>
            <person name="Gomez Garrido J."/>
        </authorList>
    </citation>
    <scope>NUCLEOTIDE SEQUENCE</scope>
</reference>
<organism evidence="1 2">
    <name type="scientific">Pelobates cultripes</name>
    <name type="common">Western spadefoot toad</name>
    <dbReference type="NCBI Taxonomy" id="61616"/>
    <lineage>
        <taxon>Eukaryota</taxon>
        <taxon>Metazoa</taxon>
        <taxon>Chordata</taxon>
        <taxon>Craniata</taxon>
        <taxon>Vertebrata</taxon>
        <taxon>Euteleostomi</taxon>
        <taxon>Amphibia</taxon>
        <taxon>Batrachia</taxon>
        <taxon>Anura</taxon>
        <taxon>Pelobatoidea</taxon>
        <taxon>Pelobatidae</taxon>
        <taxon>Pelobates</taxon>
    </lineage>
</organism>
<feature type="non-terminal residue" evidence="1">
    <location>
        <position position="1"/>
    </location>
</feature>
<accession>A0AAD1RJS8</accession>
<evidence type="ECO:0000313" key="2">
    <source>
        <dbReference type="Proteomes" id="UP001295444"/>
    </source>
</evidence>
<evidence type="ECO:0000313" key="1">
    <source>
        <dbReference type="EMBL" id="CAH2272615.1"/>
    </source>
</evidence>
<dbReference type="Proteomes" id="UP001295444">
    <property type="component" value="Chromosome 03"/>
</dbReference>
<name>A0AAD1RJS8_PELCU</name>
<gene>
    <name evidence="1" type="ORF">PECUL_23A059429</name>
</gene>
<keyword evidence="2" id="KW-1185">Reference proteome</keyword>
<sequence>TEREDARLEDVMENNQLSRGIVYAQLNMSKMSPGTSHLQPNSNAGIVYASIKPVSNN</sequence>
<dbReference type="AlphaFoldDB" id="A0AAD1RJS8"/>